<dbReference type="Pfam" id="PF24032">
    <property type="entry name" value="YQBQ"/>
    <property type="match status" value="1"/>
</dbReference>
<dbReference type="AlphaFoldDB" id="C6LG66"/>
<dbReference type="Proteomes" id="UP000005561">
    <property type="component" value="Unassembled WGS sequence"/>
</dbReference>
<evidence type="ECO:0000313" key="2">
    <source>
        <dbReference type="EMBL" id="EET60430.1"/>
    </source>
</evidence>
<dbReference type="EMBL" id="ACCL02000011">
    <property type="protein sequence ID" value="EET60430.1"/>
    <property type="molecule type" value="Genomic_DNA"/>
</dbReference>
<keyword evidence="3" id="KW-1185">Reference proteome</keyword>
<reference evidence="2" key="1">
    <citation type="submission" date="2009-07" db="EMBL/GenBank/DDBJ databases">
        <authorList>
            <person name="Weinstock G."/>
            <person name="Sodergren E."/>
            <person name="Clifton S."/>
            <person name="Fulton L."/>
            <person name="Fulton B."/>
            <person name="Courtney L."/>
            <person name="Fronick C."/>
            <person name="Harrison M."/>
            <person name="Strong C."/>
            <person name="Farmer C."/>
            <person name="Delahaunty K."/>
            <person name="Markovic C."/>
            <person name="Hall O."/>
            <person name="Minx P."/>
            <person name="Tomlinson C."/>
            <person name="Mitreva M."/>
            <person name="Nelson J."/>
            <person name="Hou S."/>
            <person name="Wollam A."/>
            <person name="Pepin K.H."/>
            <person name="Johnson M."/>
            <person name="Bhonagiri V."/>
            <person name="Nash W.E."/>
            <person name="Warren W."/>
            <person name="Chinwalla A."/>
            <person name="Mardis E.R."/>
            <person name="Wilson R.K."/>
        </authorList>
    </citation>
    <scope>NUCLEOTIDE SEQUENCE [LARGE SCALE GENOMIC DNA]</scope>
    <source>
        <strain evidence="2">DSM 14469</strain>
    </source>
</reference>
<name>C6LG66_9FIRM</name>
<accession>C6LG66</accession>
<dbReference type="InterPro" id="IPR056937">
    <property type="entry name" value="YqbQ/XkdQ"/>
</dbReference>
<proteinExistence type="predicted"/>
<feature type="domain" description="YqbQ/XkdQ" evidence="1">
    <location>
        <begin position="45"/>
        <end position="345"/>
    </location>
</feature>
<comment type="caution">
    <text evidence="2">The sequence shown here is derived from an EMBL/GenBank/DDBJ whole genome shotgun (WGS) entry which is preliminary data.</text>
</comment>
<sequence length="349" mass="39032">MRAYYSVGGGGQMDINPFRYRYQVILVTEKGEQIDITALIEDLGWEEQEKELAARISFSAKNDGISRGKLSSSAKPGCYVVLRYSYDGKNAQEAVRGKIDEWSLGAKLSSETLKIKAYDELRDLQESKDNVYYSSGIKTKSAVSKIFSKWKIPLQTYTGPDVTHGKMKYNNEKLGSIITKILDEAEKKGGGKGFLRAVKGKVQVLRYGGNETVYHFEEDKNFTSVSYKVNLSGMVTRVKVFGEAGDNDRRPLEATVDGKTEYGIRQEIYNRGNDESLGEAKKAAKEILKEKGDPEKEIKIKAVDLPSVRKGDVIHIKSPLIGTGYYHVMSIVHDCESMEMTMTVKAARE</sequence>
<protein>
    <submittedName>
        <fullName evidence="2">Phage minor structural protein, N-terminal domain protein</fullName>
    </submittedName>
</protein>
<dbReference type="STRING" id="168384.SAMN05660368_03757"/>
<dbReference type="eggNOG" id="ENOG502Z7V6">
    <property type="taxonomic scope" value="Bacteria"/>
</dbReference>
<evidence type="ECO:0000313" key="3">
    <source>
        <dbReference type="Proteomes" id="UP000005561"/>
    </source>
</evidence>
<organism evidence="2 3">
    <name type="scientific">Marvinbryantia formatexigens DSM 14469</name>
    <dbReference type="NCBI Taxonomy" id="478749"/>
    <lineage>
        <taxon>Bacteria</taxon>
        <taxon>Bacillati</taxon>
        <taxon>Bacillota</taxon>
        <taxon>Clostridia</taxon>
        <taxon>Lachnospirales</taxon>
        <taxon>Lachnospiraceae</taxon>
        <taxon>Marvinbryantia</taxon>
    </lineage>
</organism>
<evidence type="ECO:0000259" key="1">
    <source>
        <dbReference type="Pfam" id="PF24032"/>
    </source>
</evidence>
<gene>
    <name evidence="2" type="ORF">BRYFOR_07626</name>
</gene>